<evidence type="ECO:0000259" key="1">
    <source>
        <dbReference type="PROSITE" id="PS50097"/>
    </source>
</evidence>
<organism evidence="2 3">
    <name type="scientific">Rhizophagus irregularis</name>
    <dbReference type="NCBI Taxonomy" id="588596"/>
    <lineage>
        <taxon>Eukaryota</taxon>
        <taxon>Fungi</taxon>
        <taxon>Fungi incertae sedis</taxon>
        <taxon>Mucoromycota</taxon>
        <taxon>Glomeromycotina</taxon>
        <taxon>Glomeromycetes</taxon>
        <taxon>Glomerales</taxon>
        <taxon>Glomeraceae</taxon>
        <taxon>Rhizophagus</taxon>
    </lineage>
</organism>
<reference evidence="2 3" key="2">
    <citation type="submission" date="2017-09" db="EMBL/GenBank/DDBJ databases">
        <title>Extensive intraspecific genome diversity in a model arbuscular mycorrhizal fungus.</title>
        <authorList>
            <person name="Chen E.C."/>
            <person name="Morin E."/>
            <person name="Beaudet D."/>
            <person name="Noel J."/>
            <person name="Ndikumana S."/>
            <person name="Charron P."/>
            <person name="St-Onge C."/>
            <person name="Giorgi J."/>
            <person name="Grigoriev I.V."/>
            <person name="Roux C."/>
            <person name="Martin F.M."/>
            <person name="Corradi N."/>
        </authorList>
    </citation>
    <scope>NUCLEOTIDE SEQUENCE [LARGE SCALE GENOMIC DNA]</scope>
    <source>
        <strain evidence="2 3">A5</strain>
    </source>
</reference>
<dbReference type="Proteomes" id="UP000232722">
    <property type="component" value="Unassembled WGS sequence"/>
</dbReference>
<proteinExistence type="predicted"/>
<evidence type="ECO:0000313" key="2">
    <source>
        <dbReference type="EMBL" id="PKC16334.1"/>
    </source>
</evidence>
<name>A0A2N0QB87_9GLOM</name>
<evidence type="ECO:0000313" key="3">
    <source>
        <dbReference type="Proteomes" id="UP000232722"/>
    </source>
</evidence>
<dbReference type="EMBL" id="LLXJ01000051">
    <property type="protein sequence ID" value="PKC16334.1"/>
    <property type="molecule type" value="Genomic_DNA"/>
</dbReference>
<dbReference type="PROSITE" id="PS50097">
    <property type="entry name" value="BTB"/>
    <property type="match status" value="1"/>
</dbReference>
<dbReference type="SUPFAM" id="SSF54695">
    <property type="entry name" value="POZ domain"/>
    <property type="match status" value="1"/>
</dbReference>
<dbReference type="Pfam" id="PF00651">
    <property type="entry name" value="BTB"/>
    <property type="match status" value="1"/>
</dbReference>
<dbReference type="AlphaFoldDB" id="A0A2N0QB87"/>
<accession>A0A2N0QB87</accession>
<feature type="domain" description="BTB" evidence="1">
    <location>
        <begin position="24"/>
        <end position="87"/>
    </location>
</feature>
<comment type="caution">
    <text evidence="2">The sequence shown here is derived from an EMBL/GenBank/DDBJ whole genome shotgun (WGS) entry which is preliminary data.</text>
</comment>
<dbReference type="Gene3D" id="3.30.710.10">
    <property type="entry name" value="Potassium Channel Kv1.1, Chain A"/>
    <property type="match status" value="1"/>
</dbReference>
<reference evidence="2 3" key="1">
    <citation type="submission" date="2016-04" db="EMBL/GenBank/DDBJ databases">
        <title>Genome analyses suggest a sexual origin of heterokaryosis in a supposedly ancient asexual fungus.</title>
        <authorList>
            <person name="Ropars J."/>
            <person name="Sedzielewska K."/>
            <person name="Noel J."/>
            <person name="Charron P."/>
            <person name="Farinelli L."/>
            <person name="Marton T."/>
            <person name="Kruger M."/>
            <person name="Pelin A."/>
            <person name="Brachmann A."/>
            <person name="Corradi N."/>
        </authorList>
    </citation>
    <scope>NUCLEOTIDE SEQUENCE [LARGE SCALE GENOMIC DNA]</scope>
    <source>
        <strain evidence="2 3">A5</strain>
    </source>
</reference>
<dbReference type="InterPro" id="IPR000210">
    <property type="entry name" value="BTB/POZ_dom"/>
</dbReference>
<gene>
    <name evidence="2" type="ORF">RhiirA5_493844</name>
</gene>
<sequence>MTSMKLFDRLSEDLGQLLEKEENYDMVIHVGGEENKKEFKAHSLILSTRSSYFKSALNNHWTIKQHDGESIFNLIGVFVLNEEKDDL</sequence>
<protein>
    <recommendedName>
        <fullName evidence="1">BTB domain-containing protein</fullName>
    </recommendedName>
</protein>
<dbReference type="InterPro" id="IPR011333">
    <property type="entry name" value="SKP1/BTB/POZ_sf"/>
</dbReference>